<feature type="compositionally biased region" description="Basic and acidic residues" evidence="7">
    <location>
        <begin position="1148"/>
        <end position="1160"/>
    </location>
</feature>
<feature type="compositionally biased region" description="Polar residues" evidence="7">
    <location>
        <begin position="678"/>
        <end position="714"/>
    </location>
</feature>
<feature type="compositionally biased region" description="Polar residues" evidence="7">
    <location>
        <begin position="928"/>
        <end position="937"/>
    </location>
</feature>
<feature type="compositionally biased region" description="Low complexity" evidence="7">
    <location>
        <begin position="646"/>
        <end position="662"/>
    </location>
</feature>
<evidence type="ECO:0000259" key="8">
    <source>
        <dbReference type="PROSITE" id="PS50089"/>
    </source>
</evidence>
<keyword evidence="5" id="KW-0539">Nucleus</keyword>
<sequence length="1277" mass="141530">MQGSTKIPITDLNAHITCKICNGYFVDASTIIECLHTFCRSCIIKYLQKNKYCPVCDVQVHKSKPLLNIRPDKTLQDIVYKLVPRLFQNEMQRRRQFYESHPEAKPSSLEQCGEVAYQYLLTPEETICLTLSYHGADNKPRYLRCPAAVTMGHLKKLIRAKYDLSENHRVDILYNQDCLSSSLTLIDIAYIYLWKRKGPIELTYRIYENTAKKLKLDHPDDVEKLDINNINNNDICNNNNWKEVQLRISENGEMSITGIQDSLSPSLLEIVNSEPKYKNDVGDPKVLVKQQQIKKELPGLKYIGKVNTPCTLPPATSNPLPIDNLNNFTANIGNFVNTISTTVPTLTLPIVSDHIILSQPSPSSSCATLSSGSTTTVFSTINTSKCSTKTEESVVNVAHTEDNKEREGEKGIKRKIDAHVESEPPAKQPKPIILNHNIGLHNLSNNHPLMKHAKMNRNGENVRDLPNTKISFDSDIKSTEATSILTKSNDIEIIKHTFNKKTDVDTSKITLNKNFAHGRMGSSTSTSKPLAMRAKTLISESGVKPPCYQPRTIYNPLINVPRPLNNLNSAPAVSISLKTDARTTSLCSTRTTPVKKTDKSSPIASISITSQPTINSTPKSLNTSQPQPNHTITKPTSIVLNISNKPQSSSPTPLSQPVVSTSNKIPSISPAQQAQAQCNSSGNKVPSTSPSQVSPNSNQGINNKLPNTSPSHQLQPTQSTSTKTSTTTNTTPPQSCQNAVAKTPNSTVKAKPSTPIGYKTLRDPPKSWNSQISKANLSKSSPDPKYPDLKNVRPAKFFKMRNNMPRYLGNPASGVKPMYQVHVSPEKDKSQETMKTEKSEIKKHSIVKIDPKTLKPVSEKAPETTSLSNHSIILQTPNLNPHNLTTQMGQLYPNPSQCLNTAVTTMNSSLLNIQNDLKINTSSVSITNPLKLQSSSPKNERKSPKSPHSPKMKTTSSPTGNKRDNKIARNFTPPNPFVPNIPTKPSLSPNQFIYPAMPPGFPTYDPRVMAAYYNQWYSQRMPFSPSALSGLTLDLNQRKSLEMLTSPGSPNIDVLAQSMINHQMPSRPIPPTSTNISTLQRSHNIPLSPTITKLPSTHKKVQKESKTDKSLETVVEKMTQNRNKITTKSQKEPEVSKTSAPPSLPETHTNDVDSGKKTMDQKPELNKIEINDCGTNQLLKIATSNTDKNVQQTSDKDFKVEQKSKEPLKSSSNSKISVQTESKPEKATEPHEKENSNTENNVQSKEKLVDRKSEVISTEDSADKREKVAEVEIKEKE</sequence>
<keyword evidence="10" id="KW-1185">Reference proteome</keyword>
<feature type="compositionally biased region" description="Polar residues" evidence="7">
    <location>
        <begin position="587"/>
        <end position="645"/>
    </location>
</feature>
<feature type="compositionally biased region" description="Basic and acidic residues" evidence="7">
    <location>
        <begin position="1102"/>
        <end position="1115"/>
    </location>
</feature>
<keyword evidence="4" id="KW-0862">Zinc</keyword>
<organism evidence="9 10">
    <name type="scientific">Psylliodes chrysocephalus</name>
    <dbReference type="NCBI Taxonomy" id="3402493"/>
    <lineage>
        <taxon>Eukaryota</taxon>
        <taxon>Metazoa</taxon>
        <taxon>Ecdysozoa</taxon>
        <taxon>Arthropoda</taxon>
        <taxon>Hexapoda</taxon>
        <taxon>Insecta</taxon>
        <taxon>Pterygota</taxon>
        <taxon>Neoptera</taxon>
        <taxon>Endopterygota</taxon>
        <taxon>Coleoptera</taxon>
        <taxon>Polyphaga</taxon>
        <taxon>Cucujiformia</taxon>
        <taxon>Chrysomeloidea</taxon>
        <taxon>Chrysomelidae</taxon>
        <taxon>Galerucinae</taxon>
        <taxon>Alticini</taxon>
        <taxon>Psylliodes</taxon>
    </lineage>
</organism>
<feature type="compositionally biased region" description="Polar residues" evidence="7">
    <location>
        <begin position="1118"/>
        <end position="1128"/>
    </location>
</feature>
<dbReference type="Gene3D" id="3.30.40.10">
    <property type="entry name" value="Zinc/RING finger domain, C3HC4 (zinc finger)"/>
    <property type="match status" value="1"/>
</dbReference>
<dbReference type="Gene3D" id="3.10.20.90">
    <property type="entry name" value="Phosphatidylinositol 3-kinase Catalytic Subunit, Chain A, domain 1"/>
    <property type="match status" value="1"/>
</dbReference>
<evidence type="ECO:0000256" key="1">
    <source>
        <dbReference type="ARBA" id="ARBA00004123"/>
    </source>
</evidence>
<dbReference type="PANTHER" id="PTHR10825">
    <property type="entry name" value="RING FINGER DOMAIN-CONTAINING, POLYCOMB GROUP COMPONENT"/>
    <property type="match status" value="1"/>
</dbReference>
<dbReference type="Pfam" id="PF16207">
    <property type="entry name" value="RAWUL"/>
    <property type="match status" value="1"/>
</dbReference>
<feature type="compositionally biased region" description="Polar residues" evidence="7">
    <location>
        <begin position="736"/>
        <end position="748"/>
    </location>
</feature>
<dbReference type="FunFam" id="3.30.40.10:FF:000122">
    <property type="entry name" value="polycomb group RING finger protein 1"/>
    <property type="match status" value="1"/>
</dbReference>
<dbReference type="PANTHER" id="PTHR10825:SF29">
    <property type="entry name" value="POLYCOMB GROUP RING FINGER PROTEIN 1"/>
    <property type="match status" value="1"/>
</dbReference>
<evidence type="ECO:0000256" key="7">
    <source>
        <dbReference type="SAM" id="MobiDB-lite"/>
    </source>
</evidence>
<accession>A0A9P0D0T8</accession>
<protein>
    <recommendedName>
        <fullName evidence="8">RING-type domain-containing protein</fullName>
    </recommendedName>
</protein>
<name>A0A9P0D0T8_9CUCU</name>
<feature type="domain" description="RING-type" evidence="8">
    <location>
        <begin position="18"/>
        <end position="57"/>
    </location>
</feature>
<dbReference type="SMART" id="SM00184">
    <property type="entry name" value="RING"/>
    <property type="match status" value="1"/>
</dbReference>
<feature type="compositionally biased region" description="Low complexity" evidence="7">
    <location>
        <begin position="715"/>
        <end position="735"/>
    </location>
</feature>
<dbReference type="PROSITE" id="PS50089">
    <property type="entry name" value="ZF_RING_2"/>
    <property type="match status" value="1"/>
</dbReference>
<dbReference type="SUPFAM" id="SSF57850">
    <property type="entry name" value="RING/U-box"/>
    <property type="match status" value="1"/>
</dbReference>
<dbReference type="InterPro" id="IPR013083">
    <property type="entry name" value="Znf_RING/FYVE/PHD"/>
</dbReference>
<dbReference type="OrthoDB" id="1305878at2759"/>
<dbReference type="Proteomes" id="UP001153636">
    <property type="component" value="Chromosome 3"/>
</dbReference>
<dbReference type="EMBL" id="OV651815">
    <property type="protein sequence ID" value="CAH1107771.1"/>
    <property type="molecule type" value="Genomic_DNA"/>
</dbReference>
<feature type="compositionally biased region" description="Basic and acidic residues" evidence="7">
    <location>
        <begin position="1244"/>
        <end position="1254"/>
    </location>
</feature>
<evidence type="ECO:0000256" key="2">
    <source>
        <dbReference type="ARBA" id="ARBA00022723"/>
    </source>
</evidence>
<comment type="subcellular location">
    <subcellularLocation>
        <location evidence="1">Nucleus</location>
    </subcellularLocation>
</comment>
<evidence type="ECO:0000256" key="4">
    <source>
        <dbReference type="ARBA" id="ARBA00022833"/>
    </source>
</evidence>
<dbReference type="GO" id="GO:1990841">
    <property type="term" value="F:promoter-specific chromatin binding"/>
    <property type="evidence" value="ECO:0007669"/>
    <property type="project" value="TreeGrafter"/>
</dbReference>
<evidence type="ECO:0000256" key="5">
    <source>
        <dbReference type="ARBA" id="ARBA00023242"/>
    </source>
</evidence>
<feature type="compositionally biased region" description="Polar residues" evidence="7">
    <location>
        <begin position="1209"/>
        <end position="1221"/>
    </location>
</feature>
<reference evidence="9" key="1">
    <citation type="submission" date="2022-01" db="EMBL/GenBank/DDBJ databases">
        <authorList>
            <person name="King R."/>
        </authorList>
    </citation>
    <scope>NUCLEOTIDE SEQUENCE</scope>
</reference>
<dbReference type="InterPro" id="IPR032443">
    <property type="entry name" value="RAWUL"/>
</dbReference>
<keyword evidence="2" id="KW-0479">Metal-binding</keyword>
<dbReference type="InterPro" id="IPR017907">
    <property type="entry name" value="Znf_RING_CS"/>
</dbReference>
<dbReference type="AlphaFoldDB" id="A0A9P0D0T8"/>
<feature type="compositionally biased region" description="Basic and acidic residues" evidence="7">
    <location>
        <begin position="1261"/>
        <end position="1277"/>
    </location>
</feature>
<keyword evidence="3 6" id="KW-0863">Zinc-finger</keyword>
<dbReference type="CDD" id="cd17082">
    <property type="entry name" value="RAWUL_PCGF2_like"/>
    <property type="match status" value="1"/>
</dbReference>
<dbReference type="GO" id="GO:0008270">
    <property type="term" value="F:zinc ion binding"/>
    <property type="evidence" value="ECO:0007669"/>
    <property type="project" value="UniProtKB-KW"/>
</dbReference>
<feature type="region of interest" description="Disordered" evidence="7">
    <location>
        <begin position="1086"/>
        <end position="1160"/>
    </location>
</feature>
<feature type="compositionally biased region" description="Polar residues" evidence="7">
    <location>
        <begin position="767"/>
        <end position="781"/>
    </location>
</feature>
<feature type="region of interest" description="Disordered" evidence="7">
    <location>
        <begin position="1182"/>
        <end position="1277"/>
    </location>
</feature>
<feature type="compositionally biased region" description="Polar residues" evidence="7">
    <location>
        <begin position="1182"/>
        <end position="1193"/>
    </location>
</feature>
<feature type="region of interest" description="Disordered" evidence="7">
    <location>
        <begin position="587"/>
        <end position="788"/>
    </location>
</feature>
<proteinExistence type="predicted"/>
<feature type="compositionally biased region" description="Basic and acidic residues" evidence="7">
    <location>
        <begin position="1222"/>
        <end position="1236"/>
    </location>
</feature>
<evidence type="ECO:0000256" key="3">
    <source>
        <dbReference type="ARBA" id="ARBA00022771"/>
    </source>
</evidence>
<dbReference type="GO" id="GO:0000122">
    <property type="term" value="P:negative regulation of transcription by RNA polymerase II"/>
    <property type="evidence" value="ECO:0007669"/>
    <property type="project" value="TreeGrafter"/>
</dbReference>
<feature type="compositionally biased region" description="Polar residues" evidence="7">
    <location>
        <begin position="1086"/>
        <end position="1095"/>
    </location>
</feature>
<evidence type="ECO:0000313" key="9">
    <source>
        <dbReference type="EMBL" id="CAH1107771.1"/>
    </source>
</evidence>
<feature type="region of interest" description="Disordered" evidence="7">
    <location>
        <begin position="928"/>
        <end position="977"/>
    </location>
</feature>
<dbReference type="InterPro" id="IPR001841">
    <property type="entry name" value="Znf_RING"/>
</dbReference>
<dbReference type="PROSITE" id="PS00518">
    <property type="entry name" value="ZF_RING_1"/>
    <property type="match status" value="1"/>
</dbReference>
<evidence type="ECO:0000256" key="6">
    <source>
        <dbReference type="PROSITE-ProRule" id="PRU00175"/>
    </source>
</evidence>
<evidence type="ECO:0000313" key="10">
    <source>
        <dbReference type="Proteomes" id="UP001153636"/>
    </source>
</evidence>
<gene>
    <name evidence="9" type="ORF">PSYICH_LOCUS8369</name>
</gene>
<dbReference type="Pfam" id="PF13923">
    <property type="entry name" value="zf-C3HC4_2"/>
    <property type="match status" value="1"/>
</dbReference>
<feature type="compositionally biased region" description="Basic and acidic residues" evidence="7">
    <location>
        <begin position="1194"/>
        <end position="1208"/>
    </location>
</feature>
<dbReference type="GO" id="GO:0035102">
    <property type="term" value="C:PRC1 complex"/>
    <property type="evidence" value="ECO:0007669"/>
    <property type="project" value="TreeGrafter"/>
</dbReference>